<accession>A0A0F9I1L0</accession>
<evidence type="ECO:0000259" key="1">
    <source>
        <dbReference type="Pfam" id="PF01396"/>
    </source>
</evidence>
<sequence length="82" mass="9555">MHKRLGKKCPRCEKGTAVKRINKATNVAFIGCDQFPKCKYSKDWNPKPQRRGRYYPTHMSLDIDEAHEQGYGNEPEDAGFYF</sequence>
<name>A0A0F9I1L0_9ZZZZ</name>
<evidence type="ECO:0000313" key="2">
    <source>
        <dbReference type="EMBL" id="KKM13549.1"/>
    </source>
</evidence>
<reference evidence="2" key="1">
    <citation type="journal article" date="2015" name="Nature">
        <title>Complex archaea that bridge the gap between prokaryotes and eukaryotes.</title>
        <authorList>
            <person name="Spang A."/>
            <person name="Saw J.H."/>
            <person name="Jorgensen S.L."/>
            <person name="Zaremba-Niedzwiedzka K."/>
            <person name="Martijn J."/>
            <person name="Lind A.E."/>
            <person name="van Eijk R."/>
            <person name="Schleper C."/>
            <person name="Guy L."/>
            <person name="Ettema T.J."/>
        </authorList>
    </citation>
    <scope>NUCLEOTIDE SEQUENCE</scope>
</reference>
<organism evidence="2">
    <name type="scientific">marine sediment metagenome</name>
    <dbReference type="NCBI Taxonomy" id="412755"/>
    <lineage>
        <taxon>unclassified sequences</taxon>
        <taxon>metagenomes</taxon>
        <taxon>ecological metagenomes</taxon>
    </lineage>
</organism>
<dbReference type="GO" id="GO:0006265">
    <property type="term" value="P:DNA topological change"/>
    <property type="evidence" value="ECO:0007669"/>
    <property type="project" value="InterPro"/>
</dbReference>
<dbReference type="InterPro" id="IPR013498">
    <property type="entry name" value="Topo_IA_Znf"/>
</dbReference>
<feature type="domain" description="DNA topoisomerase type IA zn finger" evidence="1">
    <location>
        <begin position="7"/>
        <end position="45"/>
    </location>
</feature>
<dbReference type="GO" id="GO:0003916">
    <property type="term" value="F:DNA topoisomerase activity"/>
    <property type="evidence" value="ECO:0007669"/>
    <property type="project" value="InterPro"/>
</dbReference>
<comment type="caution">
    <text evidence="2">The sequence shown here is derived from an EMBL/GenBank/DDBJ whole genome shotgun (WGS) entry which is preliminary data.</text>
</comment>
<dbReference type="EMBL" id="LAZR01015356">
    <property type="protein sequence ID" value="KKM13549.1"/>
    <property type="molecule type" value="Genomic_DNA"/>
</dbReference>
<protein>
    <recommendedName>
        <fullName evidence="1">DNA topoisomerase type IA zn finger domain-containing protein</fullName>
    </recommendedName>
</protein>
<dbReference type="AlphaFoldDB" id="A0A0F9I1L0"/>
<dbReference type="GO" id="GO:0005694">
    <property type="term" value="C:chromosome"/>
    <property type="evidence" value="ECO:0007669"/>
    <property type="project" value="InterPro"/>
</dbReference>
<gene>
    <name evidence="2" type="ORF">LCGC14_1715140</name>
</gene>
<dbReference type="Pfam" id="PF01396">
    <property type="entry name" value="Zn_ribbon_Top1"/>
    <property type="match status" value="1"/>
</dbReference>
<proteinExistence type="predicted"/>
<dbReference type="Gene3D" id="3.30.65.10">
    <property type="entry name" value="Bacterial Topoisomerase I, domain 1"/>
    <property type="match status" value="1"/>
</dbReference>
<dbReference type="GO" id="GO:0003677">
    <property type="term" value="F:DNA binding"/>
    <property type="evidence" value="ECO:0007669"/>
    <property type="project" value="InterPro"/>
</dbReference>